<evidence type="ECO:0008006" key="3">
    <source>
        <dbReference type="Google" id="ProtNLM"/>
    </source>
</evidence>
<sequence>MSKPKCVALVPAKAHSGRLPEKNLRPFVGEKSLLDVKLEQCKASGVFDEIYVSSEADKVAAYATRHGVDFLLRNPKWSSDATPWSEALVGLLDEMPVDDDTYVAIVPVTTPLFHRYGDAVAMLEQDSRDSVMSLSAHKHYFLNPDFLPINYQWGPWHSYSQNIKPLYQMNCAFWVAKKGVMKRNRFQVGDRPAFFVTDATEGMDIDTLEEFEVAQLLFQKRFGA</sequence>
<dbReference type="InterPro" id="IPR050793">
    <property type="entry name" value="CMP-NeuNAc_synthase"/>
</dbReference>
<dbReference type="PANTHER" id="PTHR21485">
    <property type="entry name" value="HAD SUPERFAMILY MEMBERS CMAS AND KDSC"/>
    <property type="match status" value="1"/>
</dbReference>
<dbReference type="Proteomes" id="UP000662572">
    <property type="component" value="Unassembled WGS sequence"/>
</dbReference>
<proteinExistence type="predicted"/>
<dbReference type="InterPro" id="IPR003329">
    <property type="entry name" value="Cytidylyl_trans"/>
</dbReference>
<dbReference type="InterPro" id="IPR029044">
    <property type="entry name" value="Nucleotide-diphossugar_trans"/>
</dbReference>
<dbReference type="AlphaFoldDB" id="A0A918UPD4"/>
<evidence type="ECO:0000313" key="2">
    <source>
        <dbReference type="Proteomes" id="UP000662572"/>
    </source>
</evidence>
<dbReference type="GO" id="GO:0008781">
    <property type="term" value="F:N-acylneuraminate cytidylyltransferase activity"/>
    <property type="evidence" value="ECO:0007669"/>
    <property type="project" value="TreeGrafter"/>
</dbReference>
<accession>A0A918UPD4</accession>
<organism evidence="1 2">
    <name type="scientific">Asticcacaulis endophyticus</name>
    <dbReference type="NCBI Taxonomy" id="1395890"/>
    <lineage>
        <taxon>Bacteria</taxon>
        <taxon>Pseudomonadati</taxon>
        <taxon>Pseudomonadota</taxon>
        <taxon>Alphaproteobacteria</taxon>
        <taxon>Caulobacterales</taxon>
        <taxon>Caulobacteraceae</taxon>
        <taxon>Asticcacaulis</taxon>
    </lineage>
</organism>
<gene>
    <name evidence="1" type="ORF">GCM10011273_09460</name>
</gene>
<comment type="caution">
    <text evidence="1">The sequence shown here is derived from an EMBL/GenBank/DDBJ whole genome shotgun (WGS) entry which is preliminary data.</text>
</comment>
<dbReference type="SUPFAM" id="SSF53448">
    <property type="entry name" value="Nucleotide-diphospho-sugar transferases"/>
    <property type="match status" value="1"/>
</dbReference>
<reference evidence="1" key="2">
    <citation type="submission" date="2020-09" db="EMBL/GenBank/DDBJ databases">
        <authorList>
            <person name="Sun Q."/>
            <person name="Kim S."/>
        </authorList>
    </citation>
    <scope>NUCLEOTIDE SEQUENCE</scope>
    <source>
        <strain evidence="1">KCTC 32296</strain>
    </source>
</reference>
<evidence type="ECO:0000313" key="1">
    <source>
        <dbReference type="EMBL" id="GGZ26102.1"/>
    </source>
</evidence>
<keyword evidence="2" id="KW-1185">Reference proteome</keyword>
<dbReference type="EMBL" id="BMZB01000001">
    <property type="protein sequence ID" value="GGZ26102.1"/>
    <property type="molecule type" value="Genomic_DNA"/>
</dbReference>
<name>A0A918UPD4_9CAUL</name>
<reference evidence="1" key="1">
    <citation type="journal article" date="2014" name="Int. J. Syst. Evol. Microbiol.">
        <title>Complete genome sequence of Corynebacterium casei LMG S-19264T (=DSM 44701T), isolated from a smear-ripened cheese.</title>
        <authorList>
            <consortium name="US DOE Joint Genome Institute (JGI-PGF)"/>
            <person name="Walter F."/>
            <person name="Albersmeier A."/>
            <person name="Kalinowski J."/>
            <person name="Ruckert C."/>
        </authorList>
    </citation>
    <scope>NUCLEOTIDE SEQUENCE</scope>
    <source>
        <strain evidence="1">KCTC 32296</strain>
    </source>
</reference>
<protein>
    <recommendedName>
        <fullName evidence="3">N-acylneuraminate cytidylyltransferase</fullName>
    </recommendedName>
</protein>
<dbReference type="Gene3D" id="3.90.550.10">
    <property type="entry name" value="Spore Coat Polysaccharide Biosynthesis Protein SpsA, Chain A"/>
    <property type="match status" value="1"/>
</dbReference>
<dbReference type="PANTHER" id="PTHR21485:SF6">
    <property type="entry name" value="N-ACYLNEURAMINATE CYTIDYLYLTRANSFERASE-RELATED"/>
    <property type="match status" value="1"/>
</dbReference>
<dbReference type="RefSeq" id="WP_189485189.1">
    <property type="nucleotide sequence ID" value="NZ_BMZB01000001.1"/>
</dbReference>
<dbReference type="Pfam" id="PF02348">
    <property type="entry name" value="CTP_transf_3"/>
    <property type="match status" value="1"/>
</dbReference>